<dbReference type="GO" id="GO:0045892">
    <property type="term" value="P:negative regulation of DNA-templated transcription"/>
    <property type="evidence" value="ECO:0007669"/>
    <property type="project" value="InterPro"/>
</dbReference>
<dbReference type="Gene3D" id="1.10.10.60">
    <property type="entry name" value="Homeodomain-like"/>
    <property type="match status" value="1"/>
</dbReference>
<dbReference type="Proteomes" id="UP000612808">
    <property type="component" value="Unassembled WGS sequence"/>
</dbReference>
<dbReference type="PANTHER" id="PTHR30055">
    <property type="entry name" value="HTH-TYPE TRANSCRIPTIONAL REGULATOR RUTR"/>
    <property type="match status" value="1"/>
</dbReference>
<evidence type="ECO:0000256" key="1">
    <source>
        <dbReference type="ARBA" id="ARBA00023015"/>
    </source>
</evidence>
<proteinExistence type="predicted"/>
<organism evidence="6 7">
    <name type="scientific">Actinocatenispora rupis</name>
    <dbReference type="NCBI Taxonomy" id="519421"/>
    <lineage>
        <taxon>Bacteria</taxon>
        <taxon>Bacillati</taxon>
        <taxon>Actinomycetota</taxon>
        <taxon>Actinomycetes</taxon>
        <taxon>Micromonosporales</taxon>
        <taxon>Micromonosporaceae</taxon>
        <taxon>Actinocatenispora</taxon>
    </lineage>
</organism>
<feature type="domain" description="HTH tetR-type" evidence="5">
    <location>
        <begin position="50"/>
        <end position="110"/>
    </location>
</feature>
<dbReference type="SUPFAM" id="SSF46689">
    <property type="entry name" value="Homeodomain-like"/>
    <property type="match status" value="1"/>
</dbReference>
<dbReference type="GO" id="GO:0000976">
    <property type="term" value="F:transcription cis-regulatory region binding"/>
    <property type="evidence" value="ECO:0007669"/>
    <property type="project" value="TreeGrafter"/>
</dbReference>
<evidence type="ECO:0000256" key="3">
    <source>
        <dbReference type="ARBA" id="ARBA00023163"/>
    </source>
</evidence>
<dbReference type="PROSITE" id="PS50977">
    <property type="entry name" value="HTH_TETR_2"/>
    <property type="match status" value="1"/>
</dbReference>
<evidence type="ECO:0000313" key="7">
    <source>
        <dbReference type="Proteomes" id="UP000612808"/>
    </source>
</evidence>
<evidence type="ECO:0000256" key="4">
    <source>
        <dbReference type="PROSITE-ProRule" id="PRU00335"/>
    </source>
</evidence>
<dbReference type="AlphaFoldDB" id="A0A8J3NC13"/>
<keyword evidence="3" id="KW-0804">Transcription</keyword>
<name>A0A8J3NC13_9ACTN</name>
<dbReference type="Gene3D" id="1.10.357.10">
    <property type="entry name" value="Tetracycline Repressor, domain 2"/>
    <property type="match status" value="1"/>
</dbReference>
<dbReference type="Pfam" id="PF00440">
    <property type="entry name" value="TetR_N"/>
    <property type="match status" value="1"/>
</dbReference>
<dbReference type="InterPro" id="IPR050109">
    <property type="entry name" value="HTH-type_TetR-like_transc_reg"/>
</dbReference>
<dbReference type="RefSeq" id="WP_203654961.1">
    <property type="nucleotide sequence ID" value="NZ_BAAAZM010000002.1"/>
</dbReference>
<dbReference type="SUPFAM" id="SSF48498">
    <property type="entry name" value="Tetracyclin repressor-like, C-terminal domain"/>
    <property type="match status" value="1"/>
</dbReference>
<feature type="DNA-binding region" description="H-T-H motif" evidence="4">
    <location>
        <begin position="73"/>
        <end position="92"/>
    </location>
</feature>
<reference evidence="6" key="1">
    <citation type="submission" date="2021-01" db="EMBL/GenBank/DDBJ databases">
        <title>Whole genome shotgun sequence of Actinocatenispora rupis NBRC 107355.</title>
        <authorList>
            <person name="Komaki H."/>
            <person name="Tamura T."/>
        </authorList>
    </citation>
    <scope>NUCLEOTIDE SEQUENCE</scope>
    <source>
        <strain evidence="6">NBRC 107355</strain>
    </source>
</reference>
<evidence type="ECO:0000313" key="6">
    <source>
        <dbReference type="EMBL" id="GID09914.1"/>
    </source>
</evidence>
<accession>A0A8J3NC13</accession>
<dbReference type="InterPro" id="IPR009057">
    <property type="entry name" value="Homeodomain-like_sf"/>
</dbReference>
<protein>
    <recommendedName>
        <fullName evidence="5">HTH tetR-type domain-containing protein</fullName>
    </recommendedName>
</protein>
<dbReference type="InterPro" id="IPR004111">
    <property type="entry name" value="Repressor_TetR_C"/>
</dbReference>
<evidence type="ECO:0000259" key="5">
    <source>
        <dbReference type="PROSITE" id="PS50977"/>
    </source>
</evidence>
<dbReference type="InterPro" id="IPR001647">
    <property type="entry name" value="HTH_TetR"/>
</dbReference>
<dbReference type="InterPro" id="IPR036271">
    <property type="entry name" value="Tet_transcr_reg_TetR-rel_C_sf"/>
</dbReference>
<dbReference type="PANTHER" id="PTHR30055:SF151">
    <property type="entry name" value="TRANSCRIPTIONAL REGULATORY PROTEIN"/>
    <property type="match status" value="1"/>
</dbReference>
<keyword evidence="1" id="KW-0805">Transcription regulation</keyword>
<sequence>MPTCEQCHRRLDTATRGRPRRYCSRACQAQAYRRRVAERQVEAAPADERTLSVERIVAAAVALADDDGVDSVSMRRVAARLDAGVMSLYRYVPGRDDLVDLMVDTLFARAALPEPGPDGWRARLELSARYEWSIYAEHPWVASLVASTTRPPIAPHLMAYTDWRMRAVAGETADFPTLISVAILVSTFLQGAALTLAQENRATRDTGLDRRQWLARRRPAIDAAVRAHHLPMIARFGADSYAASEPEAVFEFGLARMLDGIAALLGGPATR</sequence>
<dbReference type="Pfam" id="PF02909">
    <property type="entry name" value="TetR_C_1"/>
    <property type="match status" value="1"/>
</dbReference>
<evidence type="ECO:0000256" key="2">
    <source>
        <dbReference type="ARBA" id="ARBA00023125"/>
    </source>
</evidence>
<keyword evidence="7" id="KW-1185">Reference proteome</keyword>
<dbReference type="EMBL" id="BOMB01000004">
    <property type="protein sequence ID" value="GID09914.1"/>
    <property type="molecule type" value="Genomic_DNA"/>
</dbReference>
<gene>
    <name evidence="6" type="ORF">Aru02nite_08030</name>
</gene>
<comment type="caution">
    <text evidence="6">The sequence shown here is derived from an EMBL/GenBank/DDBJ whole genome shotgun (WGS) entry which is preliminary data.</text>
</comment>
<keyword evidence="2 4" id="KW-0238">DNA-binding</keyword>
<dbReference type="GO" id="GO:0003700">
    <property type="term" value="F:DNA-binding transcription factor activity"/>
    <property type="evidence" value="ECO:0007669"/>
    <property type="project" value="TreeGrafter"/>
</dbReference>